<organism evidence="8 9">
    <name type="scientific">Scheffersomyces stipitis (strain ATCC 58785 / CBS 6054 / NBRC 10063 / NRRL Y-11545)</name>
    <name type="common">Yeast</name>
    <name type="synonym">Pichia stipitis</name>
    <dbReference type="NCBI Taxonomy" id="322104"/>
    <lineage>
        <taxon>Eukaryota</taxon>
        <taxon>Fungi</taxon>
        <taxon>Dikarya</taxon>
        <taxon>Ascomycota</taxon>
        <taxon>Saccharomycotina</taxon>
        <taxon>Pichiomycetes</taxon>
        <taxon>Debaryomycetaceae</taxon>
        <taxon>Scheffersomyces</taxon>
    </lineage>
</organism>
<dbReference type="GeneID" id="4838914"/>
<dbReference type="Gene3D" id="3.40.50.150">
    <property type="entry name" value="Vaccinia Virus protein VP39"/>
    <property type="match status" value="1"/>
</dbReference>
<dbReference type="FunCoup" id="A3LTE8">
    <property type="interactions" value="18"/>
</dbReference>
<sequence length="360" mass="41526">MTSLRSFNPALAKHFSAPLPKFQYSFKHLARRETCQAILDKLDLTKKYTQPGKLDIVDVFSGYGLFSTMINYELKPRKHVIIENIKANVGLWKEKIRILENSNANRENFVLYNRDGYNWDTYEDLISKDKLISPSFQSRDKIHDELLIIGNLSPTKYESLIAQWIMCCAYNNWLQKYGRVRMLCFVPTATAKKFMSGPAFGKRNKSSVKRDLFTNSKLVAITETEDTVVAEGSGYDPRLLFKDQPILIPSKGTLPTNSDFALLEIEPENIVATTAIEEHEHFMQNLFYSPSKKVKDQLPFIGPGALDDLAPHIPDEIMVKGIRELTKSDWELLFHVYDNWPFRPSLLDQMDFIHEDSRNF</sequence>
<reference evidence="8 9" key="1">
    <citation type="journal article" date="2007" name="Nat. Biotechnol.">
        <title>Genome sequence of the lignocellulose-bioconverting and xylose-fermenting yeast Pichia stipitis.</title>
        <authorList>
            <person name="Jeffries T.W."/>
            <person name="Grigoriev I.V."/>
            <person name="Grimwood J."/>
            <person name="Laplaza J.M."/>
            <person name="Aerts A."/>
            <person name="Salamov A."/>
            <person name="Schmutz J."/>
            <person name="Lindquist E."/>
            <person name="Dehal P."/>
            <person name="Shapiro H."/>
            <person name="Jin Y.S."/>
            <person name="Passoth V."/>
            <person name="Richardson P.M."/>
        </authorList>
    </citation>
    <scope>NUCLEOTIDE SEQUENCE [LARGE SCALE GENOMIC DNA]</scope>
    <source>
        <strain evidence="9">ATCC 58785 / CBS 6054 / NBRC 10063 / NRRL Y-11545</strain>
    </source>
</reference>
<dbReference type="GO" id="GO:0006391">
    <property type="term" value="P:transcription initiation at mitochondrial promoter"/>
    <property type="evidence" value="ECO:0007669"/>
    <property type="project" value="TreeGrafter"/>
</dbReference>
<dbReference type="OMA" id="WDYVTKH"/>
<dbReference type="STRING" id="322104.A3LTE8"/>
<dbReference type="Proteomes" id="UP000002258">
    <property type="component" value="Chromosome 4"/>
</dbReference>
<gene>
    <name evidence="8" type="ORF">PICST_59461</name>
</gene>
<dbReference type="GO" id="GO:0034246">
    <property type="term" value="F:mitochondrial transcription factor activity"/>
    <property type="evidence" value="ECO:0007669"/>
    <property type="project" value="TreeGrafter"/>
</dbReference>
<keyword evidence="5" id="KW-0694">RNA-binding</keyword>
<dbReference type="AlphaFoldDB" id="A3LTE8"/>
<evidence type="ECO:0000313" key="9">
    <source>
        <dbReference type="Proteomes" id="UP000002258"/>
    </source>
</evidence>
<dbReference type="HOGENOM" id="CLU_034228_0_0_1"/>
<dbReference type="InterPro" id="IPR029063">
    <property type="entry name" value="SAM-dependent_MTases_sf"/>
</dbReference>
<protein>
    <recommendedName>
        <fullName evidence="7">rRNA adenine N(6)-methyltransferase</fullName>
        <ecNumber evidence="7">2.1.1.-</ecNumber>
    </recommendedName>
</protein>
<dbReference type="GO" id="GO:0006364">
    <property type="term" value="P:rRNA processing"/>
    <property type="evidence" value="ECO:0007669"/>
    <property type="project" value="UniProtKB-KW"/>
</dbReference>
<dbReference type="Pfam" id="PF00398">
    <property type="entry name" value="RrnaAD"/>
    <property type="match status" value="1"/>
</dbReference>
<keyword evidence="7" id="KW-0698">rRNA processing</keyword>
<dbReference type="PANTHER" id="PTHR11727">
    <property type="entry name" value="DIMETHYLADENOSINE TRANSFERASE"/>
    <property type="match status" value="1"/>
</dbReference>
<proteinExistence type="inferred from homology"/>
<evidence type="ECO:0000256" key="5">
    <source>
        <dbReference type="ARBA" id="ARBA00022884"/>
    </source>
</evidence>
<accession>A3LTE8</accession>
<evidence type="ECO:0000256" key="1">
    <source>
        <dbReference type="ARBA" id="ARBA00004173"/>
    </source>
</evidence>
<dbReference type="RefSeq" id="XP_001384420.2">
    <property type="nucleotide sequence ID" value="XM_001384383.1"/>
</dbReference>
<keyword evidence="2 7" id="KW-0489">Methyltransferase</keyword>
<dbReference type="GO" id="GO:0008168">
    <property type="term" value="F:methyltransferase activity"/>
    <property type="evidence" value="ECO:0007669"/>
    <property type="project" value="UniProtKB-KW"/>
</dbReference>
<evidence type="ECO:0000256" key="7">
    <source>
        <dbReference type="RuleBase" id="RU362106"/>
    </source>
</evidence>
<dbReference type="OrthoDB" id="16079at2759"/>
<comment type="function">
    <text evidence="6">Mitochondrial transcription factor that confers selective promoter recognition on the core subunit of the yeast mitochondrial RNA polymerase. Interacts with DNA in a non-specific manner.</text>
</comment>
<keyword evidence="3 7" id="KW-0808">Transferase</keyword>
<comment type="subcellular location">
    <subcellularLocation>
        <location evidence="1">Mitochondrion</location>
    </subcellularLocation>
</comment>
<comment type="similarity">
    <text evidence="7">Belongs to the class I-like SAM-binding methyltransferase superfamily. rRNA adenine N(6)-methyltransferase family.</text>
</comment>
<evidence type="ECO:0000313" key="8">
    <source>
        <dbReference type="EMBL" id="ABN66391.2"/>
    </source>
</evidence>
<evidence type="ECO:0000256" key="2">
    <source>
        <dbReference type="ARBA" id="ARBA00022603"/>
    </source>
</evidence>
<dbReference type="InParanoid" id="A3LTE8"/>
<keyword evidence="9" id="KW-1185">Reference proteome</keyword>
<dbReference type="EC" id="2.1.1.-" evidence="7"/>
<keyword evidence="4 7" id="KW-0949">S-adenosyl-L-methionine</keyword>
<dbReference type="Gene3D" id="1.10.8.100">
    <property type="entry name" value="Ribosomal RNA adenine dimethylase-like, domain 2"/>
    <property type="match status" value="1"/>
</dbReference>
<dbReference type="EMBL" id="CP000498">
    <property type="protein sequence ID" value="ABN66391.2"/>
    <property type="molecule type" value="Genomic_DNA"/>
</dbReference>
<dbReference type="GO" id="GO:0003723">
    <property type="term" value="F:RNA binding"/>
    <property type="evidence" value="ECO:0007669"/>
    <property type="project" value="UniProtKB-KW"/>
</dbReference>
<evidence type="ECO:0000256" key="3">
    <source>
        <dbReference type="ARBA" id="ARBA00022679"/>
    </source>
</evidence>
<dbReference type="InterPro" id="IPR001737">
    <property type="entry name" value="KsgA/Erm"/>
</dbReference>
<dbReference type="KEGG" id="pic:PICST_59461"/>
<dbReference type="GO" id="GO:0034245">
    <property type="term" value="C:mitochondrial DNA-directed RNA polymerase complex"/>
    <property type="evidence" value="ECO:0007669"/>
    <property type="project" value="TreeGrafter"/>
</dbReference>
<dbReference type="eggNOG" id="ENOG502QY7G">
    <property type="taxonomic scope" value="Eukaryota"/>
</dbReference>
<dbReference type="GO" id="GO:0005759">
    <property type="term" value="C:mitochondrial matrix"/>
    <property type="evidence" value="ECO:0007669"/>
    <property type="project" value="TreeGrafter"/>
</dbReference>
<dbReference type="SUPFAM" id="SSF53335">
    <property type="entry name" value="S-adenosyl-L-methionine-dependent methyltransferases"/>
    <property type="match status" value="1"/>
</dbReference>
<evidence type="ECO:0000256" key="4">
    <source>
        <dbReference type="ARBA" id="ARBA00022691"/>
    </source>
</evidence>
<dbReference type="PANTHER" id="PTHR11727:SF17">
    <property type="entry name" value="DIMETHYLADENOSINE TRANSFERASE 1, MITOCHONDRIAL"/>
    <property type="match status" value="1"/>
</dbReference>
<name>A3LTE8_PICST</name>
<dbReference type="InterPro" id="IPR023165">
    <property type="entry name" value="rRNA_Ade_diMease-like_C"/>
</dbReference>
<evidence type="ECO:0000256" key="6">
    <source>
        <dbReference type="ARBA" id="ARBA00024915"/>
    </source>
</evidence>
<dbReference type="GO" id="GO:0032259">
    <property type="term" value="P:methylation"/>
    <property type="evidence" value="ECO:0007669"/>
    <property type="project" value="UniProtKB-KW"/>
</dbReference>